<name>A0A023X1W8_RUBRA</name>
<dbReference type="Proteomes" id="UP000025229">
    <property type="component" value="Chromosome"/>
</dbReference>
<dbReference type="InterPro" id="IPR006357">
    <property type="entry name" value="HAD-SF_hydro_IIA"/>
</dbReference>
<dbReference type="EMBL" id="CP007514">
    <property type="protein sequence ID" value="AHY46462.1"/>
    <property type="molecule type" value="Genomic_DNA"/>
</dbReference>
<organism evidence="1 3">
    <name type="scientific">Rubrobacter radiotolerans</name>
    <name type="common">Arthrobacter radiotolerans</name>
    <dbReference type="NCBI Taxonomy" id="42256"/>
    <lineage>
        <taxon>Bacteria</taxon>
        <taxon>Bacillati</taxon>
        <taxon>Actinomycetota</taxon>
        <taxon>Rubrobacteria</taxon>
        <taxon>Rubrobacterales</taxon>
        <taxon>Rubrobacteraceae</taxon>
        <taxon>Rubrobacter</taxon>
    </lineage>
</organism>
<dbReference type="HOGENOM" id="CLU_043473_4_0_11"/>
<keyword evidence="2" id="KW-0378">Hydrolase</keyword>
<dbReference type="InterPro" id="IPR023214">
    <property type="entry name" value="HAD_sf"/>
</dbReference>
<dbReference type="AlphaFoldDB" id="A0A023X1W8"/>
<dbReference type="RefSeq" id="WP_038681335.1">
    <property type="nucleotide sequence ID" value="NZ_CP007514.1"/>
</dbReference>
<sequence>MRVRGLLVDINGTLTEGDALIPGAAEAMRLIACAGLPYRYTTNIDSRPRREVAGWLRSLGLDVNEGDLFTPAAAASLELRGRRCHALVAPSLAEDLAGVDLTGDEPENPPEAVLVGDVRERFTYANLDRAFRFLAAGAELYALQKNRYRRTPEGPSLDTGAFVAALEYASGKRATVFGKPERPFFRLALRDLGLPAGDVAVVGDDPETDFAGAGAAGLVAVGVKTGKYVPGEVEPDVLLQSVRELPHALGL</sequence>
<dbReference type="Proteomes" id="UP001281130">
    <property type="component" value="Unassembled WGS sequence"/>
</dbReference>
<evidence type="ECO:0000313" key="3">
    <source>
        <dbReference type="Proteomes" id="UP000025229"/>
    </source>
</evidence>
<dbReference type="GO" id="GO:0016791">
    <property type="term" value="F:phosphatase activity"/>
    <property type="evidence" value="ECO:0007669"/>
    <property type="project" value="TreeGrafter"/>
</dbReference>
<dbReference type="EMBL" id="JAWXXX010000001">
    <property type="protein sequence ID" value="MDX5893869.1"/>
    <property type="molecule type" value="Genomic_DNA"/>
</dbReference>
<reference evidence="1 3" key="1">
    <citation type="submission" date="2014-03" db="EMBL/GenBank/DDBJ databases">
        <title>Complete genome sequence of the Radio-Resistant Rubrobacter radiotolerans RSPS-4.</title>
        <authorList>
            <person name="Egas C.C."/>
            <person name="Barroso C.C."/>
            <person name="Froufe H.J.C."/>
            <person name="Pacheco J.J."/>
            <person name="Albuquerque L.L."/>
            <person name="da Costa M.M.S."/>
        </authorList>
    </citation>
    <scope>NUCLEOTIDE SEQUENCE [LARGE SCALE GENOMIC DNA]</scope>
    <source>
        <strain evidence="1 3">RSPS-4</strain>
    </source>
</reference>
<dbReference type="Pfam" id="PF13242">
    <property type="entry name" value="Hydrolase_like"/>
    <property type="match status" value="1"/>
</dbReference>
<dbReference type="STRING" id="42256.RradSPS_1179"/>
<gene>
    <name evidence="1" type="ORF">RradSPS_1179</name>
    <name evidence="2" type="ORF">SIL72_07470</name>
</gene>
<reference evidence="2" key="2">
    <citation type="submission" date="2023-11" db="EMBL/GenBank/DDBJ databases">
        <title>MicrobeMod: A computational toolkit for identifying prokaryotic methylation and restriction-modification with nanopore sequencing.</title>
        <authorList>
            <person name="Crits-Christoph A."/>
            <person name="Kang S.C."/>
            <person name="Lee H."/>
            <person name="Ostrov N."/>
        </authorList>
    </citation>
    <scope>NUCLEOTIDE SEQUENCE</scope>
    <source>
        <strain evidence="2">ATCC 51242</strain>
    </source>
</reference>
<protein>
    <submittedName>
        <fullName evidence="2">HAD hydrolase-like protein</fullName>
    </submittedName>
    <submittedName>
        <fullName evidence="1">Putative sugar phosphatases of the HAD superfamily</fullName>
    </submittedName>
</protein>
<dbReference type="PANTHER" id="PTHR19288">
    <property type="entry name" value="4-NITROPHENYLPHOSPHATASE-RELATED"/>
    <property type="match status" value="1"/>
</dbReference>
<keyword evidence="3" id="KW-1185">Reference proteome</keyword>
<dbReference type="Pfam" id="PF13344">
    <property type="entry name" value="Hydrolase_6"/>
    <property type="match status" value="1"/>
</dbReference>
<dbReference type="PANTHER" id="PTHR19288:SF46">
    <property type="entry name" value="HALOACID DEHALOGENASE-LIKE HYDROLASE DOMAIN-CONTAINING PROTEIN 2"/>
    <property type="match status" value="1"/>
</dbReference>
<dbReference type="Gene3D" id="3.40.50.1000">
    <property type="entry name" value="HAD superfamily/HAD-like"/>
    <property type="match status" value="2"/>
</dbReference>
<dbReference type="SUPFAM" id="SSF56784">
    <property type="entry name" value="HAD-like"/>
    <property type="match status" value="1"/>
</dbReference>
<accession>A0A023X1W8</accession>
<dbReference type="eggNOG" id="COG0647">
    <property type="taxonomic scope" value="Bacteria"/>
</dbReference>
<dbReference type="InterPro" id="IPR036412">
    <property type="entry name" value="HAD-like_sf"/>
</dbReference>
<evidence type="ECO:0000313" key="1">
    <source>
        <dbReference type="EMBL" id="AHY46462.1"/>
    </source>
</evidence>
<dbReference type="KEGG" id="rrd:RradSPS_1179"/>
<evidence type="ECO:0000313" key="2">
    <source>
        <dbReference type="EMBL" id="MDX5893869.1"/>
    </source>
</evidence>
<proteinExistence type="predicted"/>
<dbReference type="GO" id="GO:0005737">
    <property type="term" value="C:cytoplasm"/>
    <property type="evidence" value="ECO:0007669"/>
    <property type="project" value="TreeGrafter"/>
</dbReference>